<evidence type="ECO:0000256" key="1">
    <source>
        <dbReference type="SAM" id="SignalP"/>
    </source>
</evidence>
<organism evidence="2 3">
    <name type="scientific">Sporosarcina aquimarina</name>
    <dbReference type="NCBI Taxonomy" id="114975"/>
    <lineage>
        <taxon>Bacteria</taxon>
        <taxon>Bacillati</taxon>
        <taxon>Bacillota</taxon>
        <taxon>Bacilli</taxon>
        <taxon>Bacillales</taxon>
        <taxon>Caryophanaceae</taxon>
        <taxon>Sporosarcina</taxon>
    </lineage>
</organism>
<sequence length="237" mass="26006">MNKKMYLLFLSCLLVLPFIFSHTNVSAKSEDEFPTLEEASQVLTSEDKEVYASMTDDEKSEKEIFIAEKYDEGSILSEEDTIFLLNQARNVKNNPGIELYNGSSSKAVNKALSKYGTKVTLTGTMYQNIATVVGTSTFRGNLTLTANSGALKKVALARHHSAYGVVGWSGKLPTVGRVYKGSVSMSKSSSLNTTRMDKTTKYSSILPSYTTMYSQATVTTAKGDQYTVTTPSWSRAQ</sequence>
<protein>
    <submittedName>
        <fullName evidence="2">Uncharacterized protein</fullName>
    </submittedName>
</protein>
<dbReference type="EMBL" id="JAUBDH010000008">
    <property type="protein sequence ID" value="MDW0110950.1"/>
    <property type="molecule type" value="Genomic_DNA"/>
</dbReference>
<keyword evidence="3" id="KW-1185">Reference proteome</keyword>
<dbReference type="Proteomes" id="UP001280629">
    <property type="component" value="Unassembled WGS sequence"/>
</dbReference>
<feature type="chain" id="PRO_5047219622" evidence="1">
    <location>
        <begin position="28"/>
        <end position="237"/>
    </location>
</feature>
<reference evidence="2 3" key="1">
    <citation type="submission" date="2023-06" db="EMBL/GenBank/DDBJ databases">
        <title>Sporosarcina sp. nov., isolated from Korean traditional fermented seafood 'Jeotgal'.</title>
        <authorList>
            <person name="Yang A.-I."/>
            <person name="Shin N.-R."/>
        </authorList>
    </citation>
    <scope>NUCLEOTIDE SEQUENCE [LARGE SCALE GENOMIC DNA]</scope>
    <source>
        <strain evidence="2 3">KCTC3840</strain>
    </source>
</reference>
<proteinExistence type="predicted"/>
<feature type="signal peptide" evidence="1">
    <location>
        <begin position="1"/>
        <end position="27"/>
    </location>
</feature>
<keyword evidence="1" id="KW-0732">Signal</keyword>
<comment type="caution">
    <text evidence="2">The sequence shown here is derived from an EMBL/GenBank/DDBJ whole genome shotgun (WGS) entry which is preliminary data.</text>
</comment>
<name>A0ABU4G3M1_9BACL</name>
<dbReference type="RefSeq" id="WP_317936527.1">
    <property type="nucleotide sequence ID" value="NZ_JAUBDH010000008.1"/>
</dbReference>
<gene>
    <name evidence="2" type="ORF">QT716_12970</name>
</gene>
<evidence type="ECO:0000313" key="3">
    <source>
        <dbReference type="Proteomes" id="UP001280629"/>
    </source>
</evidence>
<evidence type="ECO:0000313" key="2">
    <source>
        <dbReference type="EMBL" id="MDW0110950.1"/>
    </source>
</evidence>
<accession>A0ABU4G3M1</accession>